<feature type="domain" description="L,D-TPase catalytic" evidence="9">
    <location>
        <begin position="412"/>
        <end position="532"/>
    </location>
</feature>
<gene>
    <name evidence="10" type="ORF">SAMN02910451_00522</name>
</gene>
<evidence type="ECO:0000256" key="8">
    <source>
        <dbReference type="SAM" id="Phobius"/>
    </source>
</evidence>
<reference evidence="11" key="1">
    <citation type="submission" date="2016-10" db="EMBL/GenBank/DDBJ databases">
        <authorList>
            <person name="Varghese N."/>
            <person name="Submissions S."/>
        </authorList>
    </citation>
    <scope>NUCLEOTIDE SEQUENCE [LARGE SCALE GENOMIC DNA]</scope>
    <source>
        <strain evidence="11">XBD2006</strain>
    </source>
</reference>
<feature type="compositionally biased region" description="Basic and acidic residues" evidence="7">
    <location>
        <begin position="361"/>
        <end position="378"/>
    </location>
</feature>
<dbReference type="GO" id="GO:0016740">
    <property type="term" value="F:transferase activity"/>
    <property type="evidence" value="ECO:0007669"/>
    <property type="project" value="UniProtKB-KW"/>
</dbReference>
<accession>A0A1G5B4H3</accession>
<feature type="transmembrane region" description="Helical" evidence="8">
    <location>
        <begin position="7"/>
        <end position="30"/>
    </location>
</feature>
<dbReference type="OrthoDB" id="3176960at2"/>
<dbReference type="RefSeq" id="WP_074461307.1">
    <property type="nucleotide sequence ID" value="NZ_FMUR01000004.1"/>
</dbReference>
<dbReference type="GO" id="GO:0018104">
    <property type="term" value="P:peptidoglycan-protein cross-linking"/>
    <property type="evidence" value="ECO:0007669"/>
    <property type="project" value="TreeGrafter"/>
</dbReference>
<evidence type="ECO:0000256" key="3">
    <source>
        <dbReference type="ARBA" id="ARBA00022960"/>
    </source>
</evidence>
<organism evidence="10 11">
    <name type="scientific">Butyrivibrio hungatei</name>
    <dbReference type="NCBI Taxonomy" id="185008"/>
    <lineage>
        <taxon>Bacteria</taxon>
        <taxon>Bacillati</taxon>
        <taxon>Bacillota</taxon>
        <taxon>Clostridia</taxon>
        <taxon>Lachnospirales</taxon>
        <taxon>Lachnospiraceae</taxon>
        <taxon>Butyrivibrio</taxon>
    </lineage>
</organism>
<dbReference type="PROSITE" id="PS52029">
    <property type="entry name" value="LD_TPASE"/>
    <property type="match status" value="1"/>
</dbReference>
<keyword evidence="8" id="KW-0812">Transmembrane</keyword>
<keyword evidence="5 6" id="KW-0961">Cell wall biogenesis/degradation</keyword>
<protein>
    <submittedName>
        <fullName evidence="10">L,D-transpeptidase catalytic domain</fullName>
    </submittedName>
</protein>
<feature type="region of interest" description="Disordered" evidence="7">
    <location>
        <begin position="360"/>
        <end position="393"/>
    </location>
</feature>
<dbReference type="GO" id="GO:0008360">
    <property type="term" value="P:regulation of cell shape"/>
    <property type="evidence" value="ECO:0007669"/>
    <property type="project" value="UniProtKB-UniRule"/>
</dbReference>
<dbReference type="Pfam" id="PF03734">
    <property type="entry name" value="YkuD"/>
    <property type="match status" value="1"/>
</dbReference>
<name>A0A1G5B4H3_9FIRM</name>
<evidence type="ECO:0000256" key="6">
    <source>
        <dbReference type="PROSITE-ProRule" id="PRU01373"/>
    </source>
</evidence>
<dbReference type="InterPro" id="IPR050979">
    <property type="entry name" value="LD-transpeptidase"/>
</dbReference>
<dbReference type="PANTHER" id="PTHR30582:SF33">
    <property type="entry name" value="EXPORTED PROTEIN"/>
    <property type="match status" value="1"/>
</dbReference>
<dbReference type="Proteomes" id="UP000183047">
    <property type="component" value="Unassembled WGS sequence"/>
</dbReference>
<evidence type="ECO:0000256" key="7">
    <source>
        <dbReference type="SAM" id="MobiDB-lite"/>
    </source>
</evidence>
<proteinExistence type="predicted"/>
<dbReference type="InterPro" id="IPR005490">
    <property type="entry name" value="LD_TPept_cat_dom"/>
</dbReference>
<dbReference type="Gene3D" id="2.40.440.10">
    <property type="entry name" value="L,D-transpeptidase catalytic domain-like"/>
    <property type="match status" value="1"/>
</dbReference>
<keyword evidence="8" id="KW-1133">Transmembrane helix</keyword>
<dbReference type="UniPathway" id="UPA00219"/>
<feature type="active site" description="Proton donor/acceptor" evidence="6">
    <location>
        <position position="487"/>
    </location>
</feature>
<dbReference type="GO" id="GO:0005576">
    <property type="term" value="C:extracellular region"/>
    <property type="evidence" value="ECO:0007669"/>
    <property type="project" value="TreeGrafter"/>
</dbReference>
<dbReference type="AlphaFoldDB" id="A0A1G5B4H3"/>
<dbReference type="InterPro" id="IPR038063">
    <property type="entry name" value="Transpep_catalytic_dom"/>
</dbReference>
<dbReference type="SUPFAM" id="SSF141523">
    <property type="entry name" value="L,D-transpeptidase catalytic domain-like"/>
    <property type="match status" value="1"/>
</dbReference>
<feature type="active site" description="Nucleophile" evidence="6">
    <location>
        <position position="508"/>
    </location>
</feature>
<dbReference type="GO" id="GO:0071972">
    <property type="term" value="F:peptidoglycan L,D-transpeptidase activity"/>
    <property type="evidence" value="ECO:0007669"/>
    <property type="project" value="TreeGrafter"/>
</dbReference>
<keyword evidence="2" id="KW-0808">Transferase</keyword>
<evidence type="ECO:0000256" key="1">
    <source>
        <dbReference type="ARBA" id="ARBA00004752"/>
    </source>
</evidence>
<keyword evidence="11" id="KW-1185">Reference proteome</keyword>
<evidence type="ECO:0000256" key="5">
    <source>
        <dbReference type="ARBA" id="ARBA00023316"/>
    </source>
</evidence>
<feature type="compositionally biased region" description="Acidic residues" evidence="7">
    <location>
        <begin position="379"/>
        <end position="388"/>
    </location>
</feature>
<evidence type="ECO:0000256" key="2">
    <source>
        <dbReference type="ARBA" id="ARBA00022679"/>
    </source>
</evidence>
<evidence type="ECO:0000313" key="10">
    <source>
        <dbReference type="EMBL" id="SCX84985.1"/>
    </source>
</evidence>
<evidence type="ECO:0000313" key="11">
    <source>
        <dbReference type="Proteomes" id="UP000183047"/>
    </source>
</evidence>
<keyword evidence="4 6" id="KW-0573">Peptidoglycan synthesis</keyword>
<dbReference type="CDD" id="cd16913">
    <property type="entry name" value="YkuD_like"/>
    <property type="match status" value="1"/>
</dbReference>
<keyword evidence="3 6" id="KW-0133">Cell shape</keyword>
<sequence>MKDKTKLIVRIAVPAFAGLIVLYLIIGYFYSKGFPCCTWVNGVYCTGKSVDQVNSELCNKFDYKGITIKDQSGATLFVSAKEMDFKIDYTEALKEFIKNQNALSWGIYIFKGLTGQVEPDISCDEKKLAKIVGDWEIFVPQDTLDVSIVKTEKGYELKNELLSVPNKESIIDAVDVAALNAASDIDLSSKDYEDCYGPIKPNATQQEVIDLYSKIEPVINCNITYLYGNKKIPLKDGTASKFLLTNEEMKEGTEDYDYDNPGRGRYIAGNSEVGLSDVRNLQGFVVTQNGDPLISEARIYDFFYKMVKAGYTADALERYKNGEDVEMIMVPKNNRAGNPKIFDNVAEYNYLKKVFSSNPGELKKDEKKDDKKDEKKDDGDNENQDDTGEEIRELTNEKKVDCIDAKKDLGKTYIEVDVSNQHLYYYVDGEVAIETDVVTGDMSKGCGTPSGYYRAYDKQREKTLRGDDYETLVHYWMRLNNAGIGIHDAYWKHEFGGDIYKHNGSHGCINCPPDVAERLWNATKSKTPVIVYYR</sequence>
<dbReference type="EMBL" id="FMUR01000004">
    <property type="protein sequence ID" value="SCX84985.1"/>
    <property type="molecule type" value="Genomic_DNA"/>
</dbReference>
<keyword evidence="8" id="KW-0472">Membrane</keyword>
<evidence type="ECO:0000259" key="9">
    <source>
        <dbReference type="PROSITE" id="PS52029"/>
    </source>
</evidence>
<evidence type="ECO:0000256" key="4">
    <source>
        <dbReference type="ARBA" id="ARBA00022984"/>
    </source>
</evidence>
<comment type="pathway">
    <text evidence="1 6">Cell wall biogenesis; peptidoglycan biosynthesis.</text>
</comment>
<dbReference type="GO" id="GO:0071555">
    <property type="term" value="P:cell wall organization"/>
    <property type="evidence" value="ECO:0007669"/>
    <property type="project" value="UniProtKB-UniRule"/>
</dbReference>
<dbReference type="PANTHER" id="PTHR30582">
    <property type="entry name" value="L,D-TRANSPEPTIDASE"/>
    <property type="match status" value="1"/>
</dbReference>